<dbReference type="EMBL" id="CADCWO010000002">
    <property type="protein sequence ID" value="CAA9553019.1"/>
    <property type="molecule type" value="Genomic_DNA"/>
</dbReference>
<proteinExistence type="predicted"/>
<gene>
    <name evidence="1" type="ORF">AVDCRST_MAG81-306</name>
</gene>
<dbReference type="AlphaFoldDB" id="A0A6J4UPD3"/>
<sequence>MLKQVAPKKSENLRAGVTATLAHSCLSQPLSGIGRPW</sequence>
<organism evidence="1">
    <name type="scientific">uncultured Synechococcales cyanobacterium</name>
    <dbReference type="NCBI Taxonomy" id="1936017"/>
    <lineage>
        <taxon>Bacteria</taxon>
        <taxon>Bacillati</taxon>
        <taxon>Cyanobacteriota</taxon>
        <taxon>Cyanophyceae</taxon>
        <taxon>Synechococcales</taxon>
        <taxon>environmental samples</taxon>
    </lineage>
</organism>
<accession>A0A6J4UPD3</accession>
<name>A0A6J4UPD3_9CYAN</name>
<reference evidence="1" key="1">
    <citation type="submission" date="2020-02" db="EMBL/GenBank/DDBJ databases">
        <authorList>
            <person name="Meier V. D."/>
        </authorList>
    </citation>
    <scope>NUCLEOTIDE SEQUENCE</scope>
    <source>
        <strain evidence="1">AVDCRST_MAG81</strain>
    </source>
</reference>
<protein>
    <submittedName>
        <fullName evidence="1">Uncharacterized protein</fullName>
    </submittedName>
</protein>
<evidence type="ECO:0000313" key="1">
    <source>
        <dbReference type="EMBL" id="CAA9553019.1"/>
    </source>
</evidence>